<dbReference type="Pfam" id="PF03334">
    <property type="entry name" value="PhaG_MnhG_YufB"/>
    <property type="match status" value="1"/>
</dbReference>
<accession>A0A2U2N849</accession>
<evidence type="ECO:0000256" key="1">
    <source>
        <dbReference type="SAM" id="Phobius"/>
    </source>
</evidence>
<organism evidence="2 3">
    <name type="scientific">Sediminicurvatus halobius</name>
    <dbReference type="NCBI Taxonomy" id="2182432"/>
    <lineage>
        <taxon>Bacteria</taxon>
        <taxon>Pseudomonadati</taxon>
        <taxon>Pseudomonadota</taxon>
        <taxon>Gammaproteobacteria</taxon>
        <taxon>Chromatiales</taxon>
        <taxon>Ectothiorhodospiraceae</taxon>
        <taxon>Sediminicurvatus</taxon>
    </lineage>
</organism>
<keyword evidence="3" id="KW-1185">Reference proteome</keyword>
<feature type="transmembrane region" description="Helical" evidence="1">
    <location>
        <begin position="6"/>
        <end position="29"/>
    </location>
</feature>
<dbReference type="RefSeq" id="WP_109675852.1">
    <property type="nucleotide sequence ID" value="NZ_CP086615.1"/>
</dbReference>
<keyword evidence="1" id="KW-0472">Membrane</keyword>
<reference evidence="2 3" key="1">
    <citation type="submission" date="2018-05" db="EMBL/GenBank/DDBJ databases">
        <title>Spiribacter halobius sp. nov., a moderately halophilic bacterium isolated from marine solar saltern.</title>
        <authorList>
            <person name="Zheng W.-S."/>
            <person name="Lu D.-C."/>
            <person name="Du Z.-J."/>
        </authorList>
    </citation>
    <scope>NUCLEOTIDE SEQUENCE [LARGE SCALE GENOMIC DNA]</scope>
    <source>
        <strain evidence="2 3">E85</strain>
    </source>
</reference>
<dbReference type="InterPro" id="IPR005133">
    <property type="entry name" value="PhaG_MnhG_YufB"/>
</dbReference>
<proteinExistence type="predicted"/>
<evidence type="ECO:0000313" key="2">
    <source>
        <dbReference type="EMBL" id="PWG65129.1"/>
    </source>
</evidence>
<dbReference type="EMBL" id="QFFI01000003">
    <property type="protein sequence ID" value="PWG65129.1"/>
    <property type="molecule type" value="Genomic_DNA"/>
</dbReference>
<sequence length="114" mass="11914">MVELLVNILSAVLLLTGGVFAVIGGLGLLRFPDFYTRLHAGGVTDTLAPLLIVAGLVLQSGFSLLSLKLLLILLFLLFTTPTASHALARAALAEGIQPQTDKATRKGEEASSNS</sequence>
<feature type="transmembrane region" description="Helical" evidence="1">
    <location>
        <begin position="50"/>
        <end position="78"/>
    </location>
</feature>
<dbReference type="OrthoDB" id="9813804at2"/>
<dbReference type="GO" id="GO:0015385">
    <property type="term" value="F:sodium:proton antiporter activity"/>
    <property type="evidence" value="ECO:0007669"/>
    <property type="project" value="TreeGrafter"/>
</dbReference>
<dbReference type="NCBIfam" id="TIGR01300">
    <property type="entry name" value="CPA3_mnhG_phaG"/>
    <property type="match status" value="1"/>
</dbReference>
<keyword evidence="1" id="KW-1133">Transmembrane helix</keyword>
<protein>
    <submittedName>
        <fullName evidence="2">Sodium:proton antiporter</fullName>
    </submittedName>
</protein>
<name>A0A2U2N849_9GAMM</name>
<comment type="caution">
    <text evidence="2">The sequence shown here is derived from an EMBL/GenBank/DDBJ whole genome shotgun (WGS) entry which is preliminary data.</text>
</comment>
<gene>
    <name evidence="2" type="ORF">DEM34_02285</name>
</gene>
<evidence type="ECO:0000313" key="3">
    <source>
        <dbReference type="Proteomes" id="UP000245474"/>
    </source>
</evidence>
<dbReference type="PANTHER" id="PTHR34703:SF1">
    <property type="entry name" value="ANTIPORTER SUBUNIT MNHG2-RELATED"/>
    <property type="match status" value="1"/>
</dbReference>
<keyword evidence="1" id="KW-0812">Transmembrane</keyword>
<dbReference type="PANTHER" id="PTHR34703">
    <property type="entry name" value="ANTIPORTER SUBUNIT MNHG2-RELATED"/>
    <property type="match status" value="1"/>
</dbReference>
<dbReference type="AlphaFoldDB" id="A0A2U2N849"/>
<dbReference type="Proteomes" id="UP000245474">
    <property type="component" value="Unassembled WGS sequence"/>
</dbReference>